<name>A0A248UP05_9HYPH</name>
<dbReference type="OrthoDB" id="7306312at2"/>
<dbReference type="RefSeq" id="WP_095448514.1">
    <property type="nucleotide sequence ID" value="NZ_CP022605.1"/>
</dbReference>
<dbReference type="Proteomes" id="UP000215256">
    <property type="component" value="Plasmid unnamed1"/>
</dbReference>
<organism evidence="1 2">
    <name type="scientific">Ochrobactrum quorumnocens</name>
    <dbReference type="NCBI Taxonomy" id="271865"/>
    <lineage>
        <taxon>Bacteria</taxon>
        <taxon>Pseudomonadati</taxon>
        <taxon>Pseudomonadota</taxon>
        <taxon>Alphaproteobacteria</taxon>
        <taxon>Hyphomicrobiales</taxon>
        <taxon>Brucellaceae</taxon>
        <taxon>Brucella/Ochrobactrum group</taxon>
        <taxon>Ochrobactrum</taxon>
    </lineage>
</organism>
<dbReference type="AlphaFoldDB" id="A0A248UP05"/>
<evidence type="ECO:0000313" key="1">
    <source>
        <dbReference type="EMBL" id="ASV88121.1"/>
    </source>
</evidence>
<keyword evidence="1" id="KW-0614">Plasmid</keyword>
<dbReference type="EMBL" id="CP022605">
    <property type="protein sequence ID" value="ASV88121.1"/>
    <property type="molecule type" value="Genomic_DNA"/>
</dbReference>
<geneLocation type="plasmid" evidence="1 2">
    <name>unnamed1</name>
</geneLocation>
<accession>A0A248UP05</accession>
<gene>
    <name evidence="1" type="ORF">CES85_3409</name>
</gene>
<evidence type="ECO:0000313" key="2">
    <source>
        <dbReference type="Proteomes" id="UP000215256"/>
    </source>
</evidence>
<proteinExistence type="predicted"/>
<sequence>MADSDNSTTLPFVTRRKILTGTAIALGALTFDAFANDTIEIEGSSDPVLALWRQWQETHLLMESHVRKAQSLEQQLAETLDYPCAKIELSDGEWVTAYSLTAIREIFDGVPNERAACSRAETEFAANQLRWDEADRAIGYSATVKAEHEAADRAANILDIMATTSSTSLAGVEAKLDAALREGSVWDDCSEFPWPQIRSALNDIIRLKQYQASGAPS</sequence>
<reference evidence="1 2" key="1">
    <citation type="submission" date="2017-07" db="EMBL/GenBank/DDBJ databases">
        <title>Phylogenetic study on the rhizospheric bacterium Ochrobactrum sp. A44.</title>
        <authorList>
            <person name="Krzyzanowska D.M."/>
            <person name="Ossowicki A."/>
            <person name="Rajewska M."/>
            <person name="Maciag T."/>
            <person name="Kaczynski Z."/>
            <person name="Czerwicka M."/>
            <person name="Jafra S."/>
        </authorList>
    </citation>
    <scope>NUCLEOTIDE SEQUENCE [LARGE SCALE GENOMIC DNA]</scope>
    <source>
        <strain evidence="1 2">A44</strain>
        <plasmid evidence="1 2">unnamed1</plasmid>
    </source>
</reference>
<protein>
    <submittedName>
        <fullName evidence="1">Uncharacterized protein</fullName>
    </submittedName>
</protein>
<dbReference type="KEGG" id="och:CES85_3409"/>